<sequence>MLPRILILFLLVFSFTQADQALGNEPSLSLSSDQKMESVQTESPLIKAADIVQKREGRTIGASVKGLGEEYEINNSLNSLQAALSAEEDLSQSLETASASSRAQEIVIAFLIELLATCAVLVIAFQLSGVPVVATQIISLGMAVAIIGAVLDAVIAASPLNPIRALTGLVILASLIRYLTNTGRWTVAVKLALITRIISLAFIWLILFGLTALRSI</sequence>
<dbReference type="EMBL" id="QHJQ01000002">
    <property type="protein sequence ID" value="PXA05150.1"/>
    <property type="molecule type" value="Genomic_DNA"/>
</dbReference>
<evidence type="ECO:0000256" key="1">
    <source>
        <dbReference type="SAM" id="Phobius"/>
    </source>
</evidence>
<reference evidence="3 4" key="1">
    <citation type="submission" date="2018-05" db="EMBL/GenBank/DDBJ databases">
        <title>Coraliomargarita sinensis sp. nov., isolated from a marine solar saltern.</title>
        <authorList>
            <person name="Zhou L.Y."/>
        </authorList>
    </citation>
    <scope>NUCLEOTIDE SEQUENCE [LARGE SCALE GENOMIC DNA]</scope>
    <source>
        <strain evidence="3 4">WN38</strain>
    </source>
</reference>
<keyword evidence="1" id="KW-0812">Transmembrane</keyword>
<organism evidence="3 4">
    <name type="scientific">Coraliomargarita sinensis</name>
    <dbReference type="NCBI Taxonomy" id="2174842"/>
    <lineage>
        <taxon>Bacteria</taxon>
        <taxon>Pseudomonadati</taxon>
        <taxon>Verrucomicrobiota</taxon>
        <taxon>Opitutia</taxon>
        <taxon>Puniceicoccales</taxon>
        <taxon>Coraliomargaritaceae</taxon>
        <taxon>Coraliomargarita</taxon>
    </lineage>
</organism>
<dbReference type="Proteomes" id="UP000247099">
    <property type="component" value="Unassembled WGS sequence"/>
</dbReference>
<accession>A0A317ZI30</accession>
<feature type="transmembrane region" description="Helical" evidence="1">
    <location>
        <begin position="163"/>
        <end position="179"/>
    </location>
</feature>
<keyword evidence="2" id="KW-0732">Signal</keyword>
<evidence type="ECO:0000313" key="4">
    <source>
        <dbReference type="Proteomes" id="UP000247099"/>
    </source>
</evidence>
<evidence type="ECO:0000256" key="2">
    <source>
        <dbReference type="SAM" id="SignalP"/>
    </source>
</evidence>
<keyword evidence="1" id="KW-0472">Membrane</keyword>
<feature type="chain" id="PRO_5016381952" description="Mechanosensitive ion channel protein MscS" evidence="2">
    <location>
        <begin position="19"/>
        <end position="216"/>
    </location>
</feature>
<keyword evidence="1" id="KW-1133">Transmembrane helix</keyword>
<dbReference type="AlphaFoldDB" id="A0A317ZI30"/>
<feature type="signal peptide" evidence="2">
    <location>
        <begin position="1"/>
        <end position="18"/>
    </location>
</feature>
<gene>
    <name evidence="3" type="ORF">DDZ13_04095</name>
</gene>
<protein>
    <recommendedName>
        <fullName evidence="5">Mechanosensitive ion channel protein MscS</fullName>
    </recommendedName>
</protein>
<comment type="caution">
    <text evidence="3">The sequence shown here is derived from an EMBL/GenBank/DDBJ whole genome shotgun (WGS) entry which is preliminary data.</text>
</comment>
<feature type="transmembrane region" description="Helical" evidence="1">
    <location>
        <begin position="106"/>
        <end position="125"/>
    </location>
</feature>
<proteinExistence type="predicted"/>
<dbReference type="RefSeq" id="WP_110130151.1">
    <property type="nucleotide sequence ID" value="NZ_QHJQ01000002.1"/>
</dbReference>
<dbReference type="InParanoid" id="A0A317ZI30"/>
<feature type="transmembrane region" description="Helical" evidence="1">
    <location>
        <begin position="191"/>
        <end position="213"/>
    </location>
</feature>
<evidence type="ECO:0000313" key="3">
    <source>
        <dbReference type="EMBL" id="PXA05150.1"/>
    </source>
</evidence>
<keyword evidence="4" id="KW-1185">Reference proteome</keyword>
<evidence type="ECO:0008006" key="5">
    <source>
        <dbReference type="Google" id="ProtNLM"/>
    </source>
</evidence>
<name>A0A317ZI30_9BACT</name>
<feature type="transmembrane region" description="Helical" evidence="1">
    <location>
        <begin position="137"/>
        <end position="157"/>
    </location>
</feature>